<feature type="region of interest" description="Disordered" evidence="1">
    <location>
        <begin position="80"/>
        <end position="102"/>
    </location>
</feature>
<name>A0A162ZWH6_DIDRA</name>
<feature type="region of interest" description="Disordered" evidence="1">
    <location>
        <begin position="116"/>
        <end position="149"/>
    </location>
</feature>
<accession>A0A162ZWH6</accession>
<comment type="caution">
    <text evidence="2">The sequence shown here is derived from an EMBL/GenBank/DDBJ whole genome shotgun (WGS) entry which is preliminary data.</text>
</comment>
<evidence type="ECO:0000313" key="2">
    <source>
        <dbReference type="EMBL" id="KZM20846.1"/>
    </source>
</evidence>
<proteinExistence type="predicted"/>
<reference evidence="2 3" key="1">
    <citation type="journal article" date="2016" name="Sci. Rep.">
        <title>Draft genome sequencing and secretome analysis of fungal phytopathogen Ascochyta rabiei provides insight into the necrotrophic effector repertoire.</title>
        <authorList>
            <person name="Verma S."/>
            <person name="Gazara R.K."/>
            <person name="Nizam S."/>
            <person name="Parween S."/>
            <person name="Chattopadhyay D."/>
            <person name="Verma P.K."/>
        </authorList>
    </citation>
    <scope>NUCLEOTIDE SEQUENCE [LARGE SCALE GENOMIC DNA]</scope>
    <source>
        <strain evidence="2 3">ArDII</strain>
    </source>
</reference>
<feature type="region of interest" description="Disordered" evidence="1">
    <location>
        <begin position="169"/>
        <end position="213"/>
    </location>
</feature>
<dbReference type="Proteomes" id="UP000076837">
    <property type="component" value="Unassembled WGS sequence"/>
</dbReference>
<feature type="compositionally biased region" description="Low complexity" evidence="1">
    <location>
        <begin position="80"/>
        <end position="95"/>
    </location>
</feature>
<evidence type="ECO:0000256" key="1">
    <source>
        <dbReference type="SAM" id="MobiDB-lite"/>
    </source>
</evidence>
<dbReference type="EMBL" id="JYNV01000264">
    <property type="protein sequence ID" value="KZM20846.1"/>
    <property type="molecule type" value="Genomic_DNA"/>
</dbReference>
<organism evidence="2 3">
    <name type="scientific">Didymella rabiei</name>
    <name type="common">Chickpea ascochyta blight fungus</name>
    <name type="synonym">Mycosphaerella rabiei</name>
    <dbReference type="NCBI Taxonomy" id="5454"/>
    <lineage>
        <taxon>Eukaryota</taxon>
        <taxon>Fungi</taxon>
        <taxon>Dikarya</taxon>
        <taxon>Ascomycota</taxon>
        <taxon>Pezizomycotina</taxon>
        <taxon>Dothideomycetes</taxon>
        <taxon>Pleosporomycetidae</taxon>
        <taxon>Pleosporales</taxon>
        <taxon>Pleosporineae</taxon>
        <taxon>Didymellaceae</taxon>
        <taxon>Ascochyta</taxon>
    </lineage>
</organism>
<feature type="compositionally biased region" description="Basic residues" evidence="1">
    <location>
        <begin position="183"/>
        <end position="195"/>
    </location>
</feature>
<evidence type="ECO:0000313" key="3">
    <source>
        <dbReference type="Proteomes" id="UP000076837"/>
    </source>
</evidence>
<sequence length="401" mass="44551">MSQLSTATGSLSLMNQENFSQAQLDQFFNTTGTDGSFYHPEISETSEGAHFDFDPSHFAPTDSSALSSVSTPTFSDYDFGQPSSGYSTPSSNTSQLYSTEQQPCFNPNLAGPLPIRQRPQPMRSHTNTSYLHLSHPPPQYTRRRSLSQSDAERIAAINIHPNPTFLRLQAPRARSTAPDEHLRKRRAGPYRRGHSRSTSQGPNGACPTGDNTLASRSWNSNLVGGMVPTSIGTPLYPISPRHRRPALDQRMPLQHEDLEREVVFRSMTRPDQMERSRRIIEIGAMVAGVPLDPTLQNNARTILKKLEEVEQYLKQEIDDCEAALKGCIMIREVLTRELSIVKYEDSANNTDADRVTNSTLDIPSTMLSTQDNDLLGSGIDDGDIMAMLIKENENCQPSDDP</sequence>
<protein>
    <submittedName>
        <fullName evidence="2">Uncharacterized protein</fullName>
    </submittedName>
</protein>
<gene>
    <name evidence="2" type="ORF">ST47_g7978</name>
</gene>
<keyword evidence="3" id="KW-1185">Reference proteome</keyword>
<dbReference type="AlphaFoldDB" id="A0A162ZWH6"/>